<keyword evidence="1" id="KW-1133">Transmembrane helix</keyword>
<gene>
    <name evidence="3" type="ORF">FZC79_10825</name>
</gene>
<evidence type="ECO:0000313" key="4">
    <source>
        <dbReference type="Proteomes" id="UP000323317"/>
    </source>
</evidence>
<evidence type="ECO:0000256" key="1">
    <source>
        <dbReference type="SAM" id="Phobius"/>
    </source>
</evidence>
<dbReference type="Proteomes" id="UP000323317">
    <property type="component" value="Unassembled WGS sequence"/>
</dbReference>
<evidence type="ECO:0000313" key="3">
    <source>
        <dbReference type="EMBL" id="TYR75250.1"/>
    </source>
</evidence>
<sequence>MVNLKAVLKVFIVTIIMILSQNAEAEAEENNEIDIALSPASVSFNVSKLVPGDWASREIDILNSGTQDFKYLSSAKFISGSEMLYNALILTVKDEKKELYNGSLGNFHKLEPRLLASSKQEKLTLTIEMPYELGNEYQGLTSDFEFKFYVEGTMGGVFPVDGPKLPNTATDVFQILLVGAIMAGTGMILFRLQSKKRLDLKRS</sequence>
<feature type="chain" id="PRO_5038786480" evidence="2">
    <location>
        <begin position="26"/>
        <end position="203"/>
    </location>
</feature>
<organism evidence="3 4">
    <name type="scientific">Rossellomorea vietnamensis</name>
    <dbReference type="NCBI Taxonomy" id="218284"/>
    <lineage>
        <taxon>Bacteria</taxon>
        <taxon>Bacillati</taxon>
        <taxon>Bacillota</taxon>
        <taxon>Bacilli</taxon>
        <taxon>Bacillales</taxon>
        <taxon>Bacillaceae</taxon>
        <taxon>Rossellomorea</taxon>
    </lineage>
</organism>
<reference evidence="3 4" key="1">
    <citation type="submission" date="2019-08" db="EMBL/GenBank/DDBJ databases">
        <title>Bacillus genomes from the desert of Cuatro Cienegas, Coahuila.</title>
        <authorList>
            <person name="Olmedo-Alvarez G."/>
        </authorList>
    </citation>
    <scope>NUCLEOTIDE SEQUENCE [LARGE SCALE GENOMIC DNA]</scope>
    <source>
        <strain evidence="3 4">CH40_1T</strain>
    </source>
</reference>
<accession>A0A5D4KEJ9</accession>
<feature type="signal peptide" evidence="2">
    <location>
        <begin position="1"/>
        <end position="25"/>
    </location>
</feature>
<proteinExistence type="predicted"/>
<feature type="transmembrane region" description="Helical" evidence="1">
    <location>
        <begin position="172"/>
        <end position="192"/>
    </location>
</feature>
<dbReference type="AlphaFoldDB" id="A0A5D4KEJ9"/>
<protein>
    <submittedName>
        <fullName evidence="3">Cell wall protein</fullName>
    </submittedName>
</protein>
<keyword evidence="1" id="KW-0812">Transmembrane</keyword>
<keyword evidence="1" id="KW-0472">Membrane</keyword>
<comment type="caution">
    <text evidence="3">The sequence shown here is derived from an EMBL/GenBank/DDBJ whole genome shotgun (WGS) entry which is preliminary data.</text>
</comment>
<name>A0A5D4KEJ9_9BACI</name>
<keyword evidence="2" id="KW-0732">Signal</keyword>
<dbReference type="EMBL" id="VTEH01000007">
    <property type="protein sequence ID" value="TYR75250.1"/>
    <property type="molecule type" value="Genomic_DNA"/>
</dbReference>
<dbReference type="RefSeq" id="WP_148946838.1">
    <property type="nucleotide sequence ID" value="NZ_VTEH01000007.1"/>
</dbReference>
<evidence type="ECO:0000256" key="2">
    <source>
        <dbReference type="SAM" id="SignalP"/>
    </source>
</evidence>